<gene>
    <name evidence="2" type="ORF">GMARGA_LOCUS45100</name>
</gene>
<accession>A0ABN7XLX1</accession>
<feature type="region of interest" description="Disordered" evidence="1">
    <location>
        <begin position="62"/>
        <end position="125"/>
    </location>
</feature>
<sequence>NDSSKAGSITSTTSTQNTTVLSPIIAPVKTESPINDSIKTGSPIVAPIKCIVSSPIIVPTKSGISNNSLASSISYDKPISSQKKIITPPPDSTPSRNLGSNQPTEADSKTPHMIRMNATNNEINE</sequence>
<evidence type="ECO:0000256" key="1">
    <source>
        <dbReference type="SAM" id="MobiDB-lite"/>
    </source>
</evidence>
<feature type="compositionally biased region" description="Low complexity" evidence="1">
    <location>
        <begin position="8"/>
        <end position="22"/>
    </location>
</feature>
<keyword evidence="3" id="KW-1185">Reference proteome</keyword>
<protein>
    <submittedName>
        <fullName evidence="2">37603_t:CDS:1</fullName>
    </submittedName>
</protein>
<feature type="compositionally biased region" description="Polar residues" evidence="1">
    <location>
        <begin position="93"/>
        <end position="105"/>
    </location>
</feature>
<feature type="region of interest" description="Disordered" evidence="1">
    <location>
        <begin position="1"/>
        <end position="40"/>
    </location>
</feature>
<evidence type="ECO:0000313" key="3">
    <source>
        <dbReference type="Proteomes" id="UP000789901"/>
    </source>
</evidence>
<reference evidence="2 3" key="1">
    <citation type="submission" date="2021-06" db="EMBL/GenBank/DDBJ databases">
        <authorList>
            <person name="Kallberg Y."/>
            <person name="Tangrot J."/>
            <person name="Rosling A."/>
        </authorList>
    </citation>
    <scope>NUCLEOTIDE SEQUENCE [LARGE SCALE GENOMIC DNA]</scope>
    <source>
        <strain evidence="2 3">120-4 pot B 10/14</strain>
    </source>
</reference>
<dbReference type="Proteomes" id="UP000789901">
    <property type="component" value="Unassembled WGS sequence"/>
</dbReference>
<name>A0ABN7XLX1_GIGMA</name>
<organism evidence="2 3">
    <name type="scientific">Gigaspora margarita</name>
    <dbReference type="NCBI Taxonomy" id="4874"/>
    <lineage>
        <taxon>Eukaryota</taxon>
        <taxon>Fungi</taxon>
        <taxon>Fungi incertae sedis</taxon>
        <taxon>Mucoromycota</taxon>
        <taxon>Glomeromycotina</taxon>
        <taxon>Glomeromycetes</taxon>
        <taxon>Diversisporales</taxon>
        <taxon>Gigasporaceae</taxon>
        <taxon>Gigaspora</taxon>
    </lineage>
</organism>
<feature type="non-terminal residue" evidence="2">
    <location>
        <position position="1"/>
    </location>
</feature>
<feature type="compositionally biased region" description="Polar residues" evidence="1">
    <location>
        <begin position="62"/>
        <end position="84"/>
    </location>
</feature>
<dbReference type="EMBL" id="CAJVQB010158203">
    <property type="protein sequence ID" value="CAG8856279.1"/>
    <property type="molecule type" value="Genomic_DNA"/>
</dbReference>
<comment type="caution">
    <text evidence="2">The sequence shown here is derived from an EMBL/GenBank/DDBJ whole genome shotgun (WGS) entry which is preliminary data.</text>
</comment>
<evidence type="ECO:0000313" key="2">
    <source>
        <dbReference type="EMBL" id="CAG8856279.1"/>
    </source>
</evidence>
<proteinExistence type="predicted"/>
<feature type="non-terminal residue" evidence="2">
    <location>
        <position position="125"/>
    </location>
</feature>